<dbReference type="SFLD" id="SFLDG01021">
    <property type="entry name" value="Trichodiene_Synthase_Like"/>
    <property type="match status" value="1"/>
</dbReference>
<comment type="caution">
    <text evidence="3">The sequence shown here is derived from an EMBL/GenBank/DDBJ whole genome shotgun (WGS) entry which is preliminary data.</text>
</comment>
<accession>A0A2H2YYY4</accession>
<dbReference type="Gene3D" id="1.10.600.10">
    <property type="entry name" value="Farnesyl Diphosphate Synthase"/>
    <property type="match status" value="1"/>
</dbReference>
<evidence type="ECO:0000313" key="4">
    <source>
        <dbReference type="Proteomes" id="UP000219286"/>
    </source>
</evidence>
<gene>
    <name evidence="3" type="ORF">A9Z42_0013270</name>
</gene>
<dbReference type="SFLD" id="SFLDS00005">
    <property type="entry name" value="Isoprenoid_Synthase_Type_I"/>
    <property type="match status" value="1"/>
</dbReference>
<proteinExistence type="inferred from homology"/>
<dbReference type="Proteomes" id="UP000219286">
    <property type="component" value="Unassembled WGS sequence"/>
</dbReference>
<dbReference type="InterPro" id="IPR008949">
    <property type="entry name" value="Isoprenoid_synthase_dom_sf"/>
</dbReference>
<dbReference type="EMBL" id="LFMI01000173">
    <property type="protein sequence ID" value="OTA01019.1"/>
    <property type="molecule type" value="Genomic_DNA"/>
</dbReference>
<dbReference type="PROSITE" id="PS51257">
    <property type="entry name" value="PROKAR_LIPOPROTEIN"/>
    <property type="match status" value="1"/>
</dbReference>
<dbReference type="InterPro" id="IPR024652">
    <property type="entry name" value="Trichodiene_synth"/>
</dbReference>
<keyword evidence="4" id="KW-1185">Reference proteome</keyword>
<keyword evidence="2" id="KW-0456">Lyase</keyword>
<evidence type="ECO:0000256" key="2">
    <source>
        <dbReference type="ARBA" id="ARBA00023239"/>
    </source>
</evidence>
<dbReference type="Pfam" id="PF06330">
    <property type="entry name" value="TRI5"/>
    <property type="match status" value="1"/>
</dbReference>
<comment type="similarity">
    <text evidence="1">Belongs to the trichodiene synthase family.</text>
</comment>
<sequence>MAVFSRKSQNNDASCHTAAASACRRVVNSLKRFLPKKIVRRSRQKNDLPQEPEKLAAQVGPICSDMLNQLHYPGAPKLKAEAVEGLLAYMHKRAIEFDVPLNNALSAKGFRLGYAEGLLAHPNHPVQVQGYVGLFTWLVVQYDDIVGQGNVAGNEMLKEALEFHARFFRGEPQANNLLEGIAILLREADDHFDTVMANMLQISVLKFLTSNLLERHDGFQNMEVTRAGIKFPDFYRDMSGMNVAYAVFCYPKAQYPDAAAYLEAIPDMARFIDISNDVLSFYKEEVGGDTRNYLHNRANATGQPILEVLQEVSKETMDSAKRVEQILKGRGVYEQSWQDSVRGYMAMHTTNPRYKMSDMGLGEEHPLAPFEYKIGELFDRINAAS</sequence>
<dbReference type="SUPFAM" id="SSF48576">
    <property type="entry name" value="Terpenoid synthases"/>
    <property type="match status" value="1"/>
</dbReference>
<reference evidence="3 4" key="1">
    <citation type="journal article" date="2015" name="Genome Announc.">
        <title>Genome sequence and annotation of Trichoderma parareesei, the ancestor of the cellulase producer Trichoderma reesei.</title>
        <authorList>
            <person name="Yang D."/>
            <person name="Pomraning K."/>
            <person name="Kopchinskiy A."/>
            <person name="Karimi Aghcheh R."/>
            <person name="Atanasova L."/>
            <person name="Chenthamara K."/>
            <person name="Baker S.E."/>
            <person name="Zhang R."/>
            <person name="Shen Q."/>
            <person name="Freitag M."/>
            <person name="Kubicek C.P."/>
            <person name="Druzhinina I.S."/>
        </authorList>
    </citation>
    <scope>NUCLEOTIDE SEQUENCE [LARGE SCALE GENOMIC DNA]</scope>
    <source>
        <strain evidence="3 4">CBS 125925</strain>
    </source>
</reference>
<evidence type="ECO:0008006" key="5">
    <source>
        <dbReference type="Google" id="ProtNLM"/>
    </source>
</evidence>
<name>A0A2H2YYY4_TRIPA</name>
<evidence type="ECO:0000313" key="3">
    <source>
        <dbReference type="EMBL" id="OTA01019.1"/>
    </source>
</evidence>
<organism evidence="3 4">
    <name type="scientific">Trichoderma parareesei</name>
    <name type="common">Filamentous fungus</name>
    <dbReference type="NCBI Taxonomy" id="858221"/>
    <lineage>
        <taxon>Eukaryota</taxon>
        <taxon>Fungi</taxon>
        <taxon>Dikarya</taxon>
        <taxon>Ascomycota</taxon>
        <taxon>Pezizomycotina</taxon>
        <taxon>Sordariomycetes</taxon>
        <taxon>Hypocreomycetidae</taxon>
        <taxon>Hypocreales</taxon>
        <taxon>Hypocreaceae</taxon>
        <taxon>Trichoderma</taxon>
    </lineage>
</organism>
<protein>
    <recommendedName>
        <fullName evidence="5">Longiborneol synthase</fullName>
    </recommendedName>
</protein>
<dbReference type="GO" id="GO:0016838">
    <property type="term" value="F:carbon-oxygen lyase activity, acting on phosphates"/>
    <property type="evidence" value="ECO:0007669"/>
    <property type="project" value="InterPro"/>
</dbReference>
<dbReference type="OrthoDB" id="2998174at2759"/>
<dbReference type="AlphaFoldDB" id="A0A2H2YYY4"/>
<evidence type="ECO:0000256" key="1">
    <source>
        <dbReference type="ARBA" id="ARBA00007946"/>
    </source>
</evidence>